<evidence type="ECO:0000313" key="3">
    <source>
        <dbReference type="EMBL" id="KRX00057.1"/>
    </source>
</evidence>
<reference evidence="3 4" key="1">
    <citation type="journal article" date="2015" name="Sci. Rep.">
        <title>Genome of the facultative scuticociliatosis pathogen Pseudocohnilembus persalinus provides insight into its virulence through horizontal gene transfer.</title>
        <authorList>
            <person name="Xiong J."/>
            <person name="Wang G."/>
            <person name="Cheng J."/>
            <person name="Tian M."/>
            <person name="Pan X."/>
            <person name="Warren A."/>
            <person name="Jiang C."/>
            <person name="Yuan D."/>
            <person name="Miao W."/>
        </authorList>
    </citation>
    <scope>NUCLEOTIDE SEQUENCE [LARGE SCALE GENOMIC DNA]</scope>
    <source>
        <strain evidence="3">36N120E</strain>
    </source>
</reference>
<dbReference type="InParanoid" id="A0A0V0QCW1"/>
<protein>
    <submittedName>
        <fullName evidence="3">Uncharacterized protein</fullName>
    </submittedName>
</protein>
<feature type="region of interest" description="Disordered" evidence="1">
    <location>
        <begin position="29"/>
        <end position="52"/>
    </location>
</feature>
<organism evidence="3 4">
    <name type="scientific">Pseudocohnilembus persalinus</name>
    <name type="common">Ciliate</name>
    <dbReference type="NCBI Taxonomy" id="266149"/>
    <lineage>
        <taxon>Eukaryota</taxon>
        <taxon>Sar</taxon>
        <taxon>Alveolata</taxon>
        <taxon>Ciliophora</taxon>
        <taxon>Intramacronucleata</taxon>
        <taxon>Oligohymenophorea</taxon>
        <taxon>Scuticociliatia</taxon>
        <taxon>Philasterida</taxon>
        <taxon>Pseudocohnilembidae</taxon>
        <taxon>Pseudocohnilembus</taxon>
    </lineage>
</organism>
<gene>
    <name evidence="3" type="ORF">PPERSA_07254</name>
</gene>
<evidence type="ECO:0000256" key="2">
    <source>
        <dbReference type="SAM" id="SignalP"/>
    </source>
</evidence>
<feature type="region of interest" description="Disordered" evidence="1">
    <location>
        <begin position="365"/>
        <end position="403"/>
    </location>
</feature>
<feature type="compositionally biased region" description="Basic and acidic residues" evidence="1">
    <location>
        <begin position="30"/>
        <end position="42"/>
    </location>
</feature>
<evidence type="ECO:0000313" key="4">
    <source>
        <dbReference type="Proteomes" id="UP000054937"/>
    </source>
</evidence>
<feature type="compositionally biased region" description="Acidic residues" evidence="1">
    <location>
        <begin position="392"/>
        <end position="403"/>
    </location>
</feature>
<evidence type="ECO:0000256" key="1">
    <source>
        <dbReference type="SAM" id="MobiDB-lite"/>
    </source>
</evidence>
<feature type="region of interest" description="Disordered" evidence="1">
    <location>
        <begin position="266"/>
        <end position="291"/>
    </location>
</feature>
<feature type="signal peptide" evidence="2">
    <location>
        <begin position="1"/>
        <end position="23"/>
    </location>
</feature>
<dbReference type="OMA" id="ECEACIC"/>
<dbReference type="EMBL" id="LDAU01000196">
    <property type="protein sequence ID" value="KRX00057.1"/>
    <property type="molecule type" value="Genomic_DNA"/>
</dbReference>
<name>A0A0V0QCW1_PSEPJ</name>
<feature type="compositionally biased region" description="Basic and acidic residues" evidence="1">
    <location>
        <begin position="372"/>
        <end position="391"/>
    </location>
</feature>
<proteinExistence type="predicted"/>
<comment type="caution">
    <text evidence="3">The sequence shown here is derived from an EMBL/GenBank/DDBJ whole genome shotgun (WGS) entry which is preliminary data.</text>
</comment>
<sequence length="455" mass="52533">MKTIWSFLFVLTLLGLIFTEVQGKKQQYTKKTESDNLEKQQNEDENLSEQQIQNQSELACPNSLYISCGQKIKNVILECSSEQQAEECTNNRLKDSPCYPCIEKIFPHFGEIQKNKKNMNEETLREKQEIDSIIHHFATCGNKEQFQCRRKLRNFYQSECQHIEENKHSCMVNKLSQNQCKVCLCSIVPEVCSKKQQDIEKKKFKDLQEGDAFEFLEDLDVEVNRVEQAHGDEKIKKDSLLRFGFLGKVGNEKILNSIKQIAGGFGSGGKKGNKGENKKENENEKEGENEDMGMLGLIMSSFLKNPAKTQNLLDKLDLDEEDFEDENMGFDDIQQVIAQKMLENPEVLAQFLEDQLSPEQLTELMNQPEYAENQKKKEESENQEEGDKFEFSDDEEFDNCDDDEKFSECQSKIMTFLPSCIGQEPLECIQKFIYKDKCQGCICRVLPGICENDDE</sequence>
<dbReference type="AlphaFoldDB" id="A0A0V0QCW1"/>
<feature type="compositionally biased region" description="Basic and acidic residues" evidence="1">
    <location>
        <begin position="273"/>
        <end position="286"/>
    </location>
</feature>
<feature type="chain" id="PRO_5006867401" evidence="2">
    <location>
        <begin position="24"/>
        <end position="455"/>
    </location>
</feature>
<keyword evidence="2" id="KW-0732">Signal</keyword>
<keyword evidence="4" id="KW-1185">Reference proteome</keyword>
<accession>A0A0V0QCW1</accession>
<dbReference type="Proteomes" id="UP000054937">
    <property type="component" value="Unassembled WGS sequence"/>
</dbReference>